<dbReference type="AlphaFoldDB" id="A0A9P6D8E8"/>
<evidence type="ECO:0000313" key="3">
    <source>
        <dbReference type="Proteomes" id="UP000807025"/>
    </source>
</evidence>
<sequence>MLLAHQGGNTNGIHRKIHSPTPSFPITFKQRSSMTKRLSSVHKASGFNKMKRSLALRIEVSSLLRGRIMKEFPVQGYWKDHMSIAADCERRRKDWLSVGGVPRHHQYMVAFAGRSFWPSTT</sequence>
<protein>
    <submittedName>
        <fullName evidence="2">Uncharacterized protein</fullName>
    </submittedName>
</protein>
<dbReference type="EMBL" id="MU154767">
    <property type="protein sequence ID" value="KAF9487554.1"/>
    <property type="molecule type" value="Genomic_DNA"/>
</dbReference>
<gene>
    <name evidence="2" type="ORF">BDN71DRAFT_618793</name>
</gene>
<evidence type="ECO:0000256" key="1">
    <source>
        <dbReference type="SAM" id="MobiDB-lite"/>
    </source>
</evidence>
<name>A0A9P6D8E8_PLEER</name>
<organism evidence="2 3">
    <name type="scientific">Pleurotus eryngii</name>
    <name type="common">Boletus of the steppes</name>
    <dbReference type="NCBI Taxonomy" id="5323"/>
    <lineage>
        <taxon>Eukaryota</taxon>
        <taxon>Fungi</taxon>
        <taxon>Dikarya</taxon>
        <taxon>Basidiomycota</taxon>
        <taxon>Agaricomycotina</taxon>
        <taxon>Agaricomycetes</taxon>
        <taxon>Agaricomycetidae</taxon>
        <taxon>Agaricales</taxon>
        <taxon>Pleurotineae</taxon>
        <taxon>Pleurotaceae</taxon>
        <taxon>Pleurotus</taxon>
    </lineage>
</organism>
<feature type="region of interest" description="Disordered" evidence="1">
    <location>
        <begin position="1"/>
        <end position="21"/>
    </location>
</feature>
<reference evidence="2" key="1">
    <citation type="submission" date="2020-11" db="EMBL/GenBank/DDBJ databases">
        <authorList>
            <consortium name="DOE Joint Genome Institute"/>
            <person name="Ahrendt S."/>
            <person name="Riley R."/>
            <person name="Andreopoulos W."/>
            <person name="Labutti K."/>
            <person name="Pangilinan J."/>
            <person name="Ruiz-Duenas F.J."/>
            <person name="Barrasa J.M."/>
            <person name="Sanchez-Garcia M."/>
            <person name="Camarero S."/>
            <person name="Miyauchi S."/>
            <person name="Serrano A."/>
            <person name="Linde D."/>
            <person name="Babiker R."/>
            <person name="Drula E."/>
            <person name="Ayuso-Fernandez I."/>
            <person name="Pacheco R."/>
            <person name="Padilla G."/>
            <person name="Ferreira P."/>
            <person name="Barriuso J."/>
            <person name="Kellner H."/>
            <person name="Castanera R."/>
            <person name="Alfaro M."/>
            <person name="Ramirez L."/>
            <person name="Pisabarro A.G."/>
            <person name="Kuo A."/>
            <person name="Tritt A."/>
            <person name="Lipzen A."/>
            <person name="He G."/>
            <person name="Yan M."/>
            <person name="Ng V."/>
            <person name="Cullen D."/>
            <person name="Martin F."/>
            <person name="Rosso M.-N."/>
            <person name="Henrissat B."/>
            <person name="Hibbett D."/>
            <person name="Martinez A.T."/>
            <person name="Grigoriev I.V."/>
        </authorList>
    </citation>
    <scope>NUCLEOTIDE SEQUENCE</scope>
    <source>
        <strain evidence="2">ATCC 90797</strain>
    </source>
</reference>
<accession>A0A9P6D8E8</accession>
<comment type="caution">
    <text evidence="2">The sequence shown here is derived from an EMBL/GenBank/DDBJ whole genome shotgun (WGS) entry which is preliminary data.</text>
</comment>
<keyword evidence="3" id="KW-1185">Reference proteome</keyword>
<dbReference type="Proteomes" id="UP000807025">
    <property type="component" value="Unassembled WGS sequence"/>
</dbReference>
<proteinExistence type="predicted"/>
<evidence type="ECO:0000313" key="2">
    <source>
        <dbReference type="EMBL" id="KAF9487554.1"/>
    </source>
</evidence>